<keyword evidence="3" id="KW-1185">Reference proteome</keyword>
<dbReference type="AlphaFoldDB" id="A0A1T3CXJ2"/>
<dbReference type="InterPro" id="IPR007138">
    <property type="entry name" value="ABM_dom"/>
</dbReference>
<proteinExistence type="predicted"/>
<gene>
    <name evidence="2" type="ORF">A0O28_0093870</name>
</gene>
<organism evidence="2 3">
    <name type="scientific">Trichoderma guizhouense</name>
    <dbReference type="NCBI Taxonomy" id="1491466"/>
    <lineage>
        <taxon>Eukaryota</taxon>
        <taxon>Fungi</taxon>
        <taxon>Dikarya</taxon>
        <taxon>Ascomycota</taxon>
        <taxon>Pezizomycotina</taxon>
        <taxon>Sordariomycetes</taxon>
        <taxon>Hypocreomycetidae</taxon>
        <taxon>Hypocreales</taxon>
        <taxon>Hypocreaceae</taxon>
        <taxon>Trichoderma</taxon>
    </lineage>
</organism>
<protein>
    <recommendedName>
        <fullName evidence="1">ABM domain-containing protein</fullName>
    </recommendedName>
</protein>
<evidence type="ECO:0000313" key="2">
    <source>
        <dbReference type="EMBL" id="OPB45820.1"/>
    </source>
</evidence>
<feature type="domain" description="ABM" evidence="1">
    <location>
        <begin position="9"/>
        <end position="103"/>
    </location>
</feature>
<sequence>MTTVHDKVVLVLATLTPRAGQLETVLDLAQPVIAYAAEDEIGCFEFSVFAEIKPDGVEQLFTIERFRDEETLELHQSNSALSAFKRAVVERDLLQEDIVTKVVRSVAGFRV</sequence>
<dbReference type="Proteomes" id="UP000191004">
    <property type="component" value="Unassembled WGS sequence"/>
</dbReference>
<dbReference type="OrthoDB" id="10011777at2759"/>
<dbReference type="EMBL" id="LVVK01000004">
    <property type="protein sequence ID" value="OPB45820.1"/>
    <property type="molecule type" value="Genomic_DNA"/>
</dbReference>
<evidence type="ECO:0000259" key="1">
    <source>
        <dbReference type="PROSITE" id="PS51725"/>
    </source>
</evidence>
<dbReference type="PROSITE" id="PS51725">
    <property type="entry name" value="ABM"/>
    <property type="match status" value="1"/>
</dbReference>
<comment type="caution">
    <text evidence="2">The sequence shown here is derived from an EMBL/GenBank/DDBJ whole genome shotgun (WGS) entry which is preliminary data.</text>
</comment>
<dbReference type="Gene3D" id="3.30.70.100">
    <property type="match status" value="1"/>
</dbReference>
<reference evidence="2 3" key="1">
    <citation type="submission" date="2016-04" db="EMBL/GenBank/DDBJ databases">
        <title>Multiple horizontal gene transfer events from other fungi enriched the ability of the initially mycotrophic fungus Trichoderma (Ascomycota) to feed on dead plant biomass.</title>
        <authorList>
            <person name="Atanasova L."/>
            <person name="Chenthamara K."/>
            <person name="Zhang J."/>
            <person name="Grujic M."/>
            <person name="Henrissat B."/>
            <person name="Kuo A."/>
            <person name="Aertz A."/>
            <person name="Salamov A."/>
            <person name="Lipzen A."/>
            <person name="Labutti K."/>
            <person name="Barry K."/>
            <person name="Miao Y."/>
            <person name="Rahimi M.J."/>
            <person name="Shen Q."/>
            <person name="Grigoriev I.V."/>
            <person name="Kubicek C.P."/>
            <person name="Druzhinina I.S."/>
        </authorList>
    </citation>
    <scope>NUCLEOTIDE SEQUENCE [LARGE SCALE GENOMIC DNA]</scope>
    <source>
        <strain evidence="2 3">NJAU 4742</strain>
    </source>
</reference>
<name>A0A1T3CXJ2_9HYPO</name>
<dbReference type="Pfam" id="PF03992">
    <property type="entry name" value="ABM"/>
    <property type="match status" value="1"/>
</dbReference>
<evidence type="ECO:0000313" key="3">
    <source>
        <dbReference type="Proteomes" id="UP000191004"/>
    </source>
</evidence>
<dbReference type="SUPFAM" id="SSF54909">
    <property type="entry name" value="Dimeric alpha+beta barrel"/>
    <property type="match status" value="1"/>
</dbReference>
<dbReference type="InterPro" id="IPR011008">
    <property type="entry name" value="Dimeric_a/b-barrel"/>
</dbReference>
<accession>A0A1T3CXJ2</accession>